<accession>A0A5B8YF88</accession>
<evidence type="ECO:0000256" key="1">
    <source>
        <dbReference type="ARBA" id="ARBA00001946"/>
    </source>
</evidence>
<dbReference type="Gene3D" id="3.90.79.10">
    <property type="entry name" value="Nucleoside Triphosphate Pyrophosphohydrolase"/>
    <property type="match status" value="1"/>
</dbReference>
<dbReference type="SUPFAM" id="SSF55811">
    <property type="entry name" value="Nudix"/>
    <property type="match status" value="1"/>
</dbReference>
<gene>
    <name evidence="6" type="ORF">FIV42_20760</name>
</gene>
<keyword evidence="2" id="KW-0378">Hydrolase</keyword>
<keyword evidence="7" id="KW-1185">Reference proteome</keyword>
<evidence type="ECO:0000313" key="7">
    <source>
        <dbReference type="Proteomes" id="UP000315995"/>
    </source>
</evidence>
<dbReference type="PANTHER" id="PTHR43046:SF12">
    <property type="entry name" value="GDP-MANNOSE MANNOSYL HYDROLASE"/>
    <property type="match status" value="1"/>
</dbReference>
<evidence type="ECO:0000256" key="4">
    <source>
        <dbReference type="SAM" id="MobiDB-lite"/>
    </source>
</evidence>
<dbReference type="AlphaFoldDB" id="A0A4Y6PYK3"/>
<dbReference type="InterPro" id="IPR015797">
    <property type="entry name" value="NUDIX_hydrolase-like_dom_sf"/>
</dbReference>
<keyword evidence="3" id="KW-0460">Magnesium</keyword>
<dbReference type="InterPro" id="IPR000086">
    <property type="entry name" value="NUDIX_hydrolase_dom"/>
</dbReference>
<dbReference type="PROSITE" id="PS51462">
    <property type="entry name" value="NUDIX"/>
    <property type="match status" value="1"/>
</dbReference>
<evidence type="ECO:0000259" key="5">
    <source>
        <dbReference type="PROSITE" id="PS51462"/>
    </source>
</evidence>
<dbReference type="Pfam" id="PF00293">
    <property type="entry name" value="NUDIX"/>
    <property type="match status" value="1"/>
</dbReference>
<reference evidence="6 7" key="1">
    <citation type="submission" date="2019-06" db="EMBL/GenBank/DDBJ databases">
        <title>Persicimonas caeni gen. nov., sp. nov., a predatory bacterium isolated from solar saltern.</title>
        <authorList>
            <person name="Wang S."/>
        </authorList>
    </citation>
    <scope>NUCLEOTIDE SEQUENCE [LARGE SCALE GENOMIC DNA]</scope>
    <source>
        <strain evidence="6 7">YN101</strain>
    </source>
</reference>
<organism evidence="6 7">
    <name type="scientific">Persicimonas caeni</name>
    <dbReference type="NCBI Taxonomy" id="2292766"/>
    <lineage>
        <taxon>Bacteria</taxon>
        <taxon>Deltaproteobacteria</taxon>
        <taxon>Bradymonadales</taxon>
        <taxon>Bradymonadaceae</taxon>
        <taxon>Persicimonas</taxon>
    </lineage>
</organism>
<accession>A0A4Y6PYK3</accession>
<evidence type="ECO:0000313" key="6">
    <source>
        <dbReference type="EMBL" id="QDG53087.1"/>
    </source>
</evidence>
<comment type="cofactor">
    <cofactor evidence="1">
        <name>Mg(2+)</name>
        <dbReference type="ChEBI" id="CHEBI:18420"/>
    </cofactor>
</comment>
<evidence type="ECO:0000256" key="2">
    <source>
        <dbReference type="ARBA" id="ARBA00022801"/>
    </source>
</evidence>
<name>A0A4Y6PYK3_PERCE</name>
<feature type="domain" description="Nudix hydrolase" evidence="5">
    <location>
        <begin position="27"/>
        <end position="168"/>
    </location>
</feature>
<dbReference type="CDD" id="cd04685">
    <property type="entry name" value="NUDIX_Hydrolase"/>
    <property type="match status" value="1"/>
</dbReference>
<feature type="region of interest" description="Disordered" evidence="4">
    <location>
        <begin position="1"/>
        <end position="20"/>
    </location>
</feature>
<dbReference type="EMBL" id="CP041186">
    <property type="protein sequence ID" value="QDG53087.1"/>
    <property type="molecule type" value="Genomic_DNA"/>
</dbReference>
<sequence>MYGVRLDSEQISQTGLSMPPTPEILRKHRKAARILLVDQHDRVLLLSSWFETRKCIIWLAPGGALEADESYLEAARRECWEETGLEHDGELPHVWVREHKWMWDDCPVHTHEHYFFARVDRFEPQPQQLEEYEAEVFRGHRWWTADELRDCDELIVPGDLAELLVPLLQGELPDEPLRVGV</sequence>
<dbReference type="OrthoDB" id="5417595at2"/>
<proteinExistence type="predicted"/>
<evidence type="ECO:0000256" key="3">
    <source>
        <dbReference type="ARBA" id="ARBA00022842"/>
    </source>
</evidence>
<protein>
    <submittedName>
        <fullName evidence="6">NUDIX domain-containing protein</fullName>
    </submittedName>
</protein>
<dbReference type="PANTHER" id="PTHR43046">
    <property type="entry name" value="GDP-MANNOSE MANNOSYL HYDROLASE"/>
    <property type="match status" value="1"/>
</dbReference>
<dbReference type="Proteomes" id="UP000315995">
    <property type="component" value="Chromosome"/>
</dbReference>
<dbReference type="GO" id="GO:0016787">
    <property type="term" value="F:hydrolase activity"/>
    <property type="evidence" value="ECO:0007669"/>
    <property type="project" value="UniProtKB-KW"/>
</dbReference>